<proteinExistence type="predicted"/>
<sequence length="346" mass="38097">MYAKQRRTTSNTTSALMSFFMRSRVRVLLIIAPVLFTVICIFLATASSAEDMEDARRSLPSVSAVAPVQWGQDIVSETTTTEADGEETTTTEADDEQTTKETTTTEANDEQSTKDTMTSSTMTTLSDAGLIASPINSSEITLDMSQNLTELNKTDEILLPQNITQLNLTEQNSTMQSSVQNFAMEQLSSNNTNSSFDRIKTKVMKKTSKKIKETSKGIKETSKKIKEAAKGVKETAKGVKDRIMSTLNGIPVGAGKNATTRQYNETKKNSTGDFANQEPHKQDGDGNEEEQVVATDKNNDDGMEKDADDVQSAMDNKLESLSDDADKEGDLIMKDNWKTSIDQEEW</sequence>
<organism evidence="2 3">
    <name type="scientific">Plectus sambesii</name>
    <dbReference type="NCBI Taxonomy" id="2011161"/>
    <lineage>
        <taxon>Eukaryota</taxon>
        <taxon>Metazoa</taxon>
        <taxon>Ecdysozoa</taxon>
        <taxon>Nematoda</taxon>
        <taxon>Chromadorea</taxon>
        <taxon>Plectida</taxon>
        <taxon>Plectina</taxon>
        <taxon>Plectoidea</taxon>
        <taxon>Plectidae</taxon>
        <taxon>Plectus</taxon>
    </lineage>
</organism>
<dbReference type="WBParaSite" id="PSAMB.scaffold715size42891.g8194.t1">
    <property type="protein sequence ID" value="PSAMB.scaffold715size42891.g8194.t1"/>
    <property type="gene ID" value="PSAMB.scaffold715size42891.g8194"/>
</dbReference>
<dbReference type="Proteomes" id="UP000887566">
    <property type="component" value="Unplaced"/>
</dbReference>
<feature type="compositionally biased region" description="Acidic residues" evidence="1">
    <location>
        <begin position="83"/>
        <end position="96"/>
    </location>
</feature>
<keyword evidence="2" id="KW-1185">Reference proteome</keyword>
<dbReference type="AlphaFoldDB" id="A0A914XDG7"/>
<evidence type="ECO:0000313" key="2">
    <source>
        <dbReference type="Proteomes" id="UP000887566"/>
    </source>
</evidence>
<evidence type="ECO:0000256" key="1">
    <source>
        <dbReference type="SAM" id="MobiDB-lite"/>
    </source>
</evidence>
<accession>A0A914XDG7</accession>
<protein>
    <submittedName>
        <fullName evidence="3">Transmembrane protein</fullName>
    </submittedName>
</protein>
<feature type="region of interest" description="Disordered" evidence="1">
    <location>
        <begin position="267"/>
        <end position="346"/>
    </location>
</feature>
<feature type="region of interest" description="Disordered" evidence="1">
    <location>
        <begin position="73"/>
        <end position="121"/>
    </location>
</feature>
<name>A0A914XDG7_9BILA</name>
<reference evidence="3" key="1">
    <citation type="submission" date="2022-11" db="UniProtKB">
        <authorList>
            <consortium name="WormBaseParasite"/>
        </authorList>
    </citation>
    <scope>IDENTIFICATION</scope>
</reference>
<evidence type="ECO:0000313" key="3">
    <source>
        <dbReference type="WBParaSite" id="PSAMB.scaffold715size42891.g8194.t1"/>
    </source>
</evidence>
<feature type="compositionally biased region" description="Basic and acidic residues" evidence="1">
    <location>
        <begin position="328"/>
        <end position="337"/>
    </location>
</feature>